<comment type="subcellular location">
    <subcellularLocation>
        <location evidence="2">Cell membrane</location>
        <topology evidence="2">Multi-pass membrane protein</topology>
    </subcellularLocation>
</comment>
<feature type="transmembrane region" description="Helical" evidence="12">
    <location>
        <begin position="12"/>
        <end position="31"/>
    </location>
</feature>
<evidence type="ECO:0000256" key="7">
    <source>
        <dbReference type="ARBA" id="ARBA00022692"/>
    </source>
</evidence>
<organism evidence="13 14">
    <name type="scientific">Youngiibacter multivorans</name>
    <dbReference type="NCBI Taxonomy" id="937251"/>
    <lineage>
        <taxon>Bacteria</taxon>
        <taxon>Bacillati</taxon>
        <taxon>Bacillota</taxon>
        <taxon>Clostridia</taxon>
        <taxon>Eubacteriales</taxon>
        <taxon>Clostridiaceae</taxon>
        <taxon>Youngiibacter</taxon>
    </lineage>
</organism>
<dbReference type="Proteomes" id="UP001519271">
    <property type="component" value="Unassembled WGS sequence"/>
</dbReference>
<dbReference type="RefSeq" id="WP_209458049.1">
    <property type="nucleotide sequence ID" value="NZ_JAGGKC010000001.1"/>
</dbReference>
<evidence type="ECO:0000313" key="14">
    <source>
        <dbReference type="Proteomes" id="UP001519271"/>
    </source>
</evidence>
<keyword evidence="6" id="KW-1003">Cell membrane</keyword>
<protein>
    <recommendedName>
        <fullName evidence="3">Probable multidrug resistance protein NorM</fullName>
    </recommendedName>
    <alternativeName>
        <fullName evidence="11">Multidrug-efflux transporter</fullName>
    </alternativeName>
</protein>
<evidence type="ECO:0000256" key="9">
    <source>
        <dbReference type="ARBA" id="ARBA00023065"/>
    </source>
</evidence>
<feature type="transmembrane region" description="Helical" evidence="12">
    <location>
        <begin position="90"/>
        <end position="113"/>
    </location>
</feature>
<keyword evidence="8 12" id="KW-1133">Transmembrane helix</keyword>
<keyword evidence="4" id="KW-0813">Transport</keyword>
<dbReference type="CDD" id="cd13137">
    <property type="entry name" value="MATE_NorM_like"/>
    <property type="match status" value="1"/>
</dbReference>
<feature type="transmembrane region" description="Helical" evidence="12">
    <location>
        <begin position="284"/>
        <end position="302"/>
    </location>
</feature>
<evidence type="ECO:0000256" key="5">
    <source>
        <dbReference type="ARBA" id="ARBA00022449"/>
    </source>
</evidence>
<feature type="transmembrane region" description="Helical" evidence="12">
    <location>
        <begin position="125"/>
        <end position="150"/>
    </location>
</feature>
<dbReference type="PANTHER" id="PTHR43298">
    <property type="entry name" value="MULTIDRUG RESISTANCE PROTEIN NORM-RELATED"/>
    <property type="match status" value="1"/>
</dbReference>
<evidence type="ECO:0000256" key="6">
    <source>
        <dbReference type="ARBA" id="ARBA00022475"/>
    </source>
</evidence>
<feature type="transmembrane region" description="Helical" evidence="12">
    <location>
        <begin position="43"/>
        <end position="69"/>
    </location>
</feature>
<sequence length="449" mass="47383">MHFSRSSAGDVLRLALPAVFEQVLVMLVFTLDTVMVGRYGGSQALAAIGVSAEMVATVSNIFVGMGISIATTSLVARSFGAGRLKRAEEYATLGILAAAASASMIAVLVFLFAGSAVRAAGAEAAVSLIASGYLRIVAVAIFFSMVLSSVNAVLRGYGNTKVPFVASAITTMTNLILDYGLIFGNLGMPELGVQGAAIATVIAQALGLTFSTTYMLRRSKVKPGLSHIQTLDIQRLKSFFRLSVPASMQEGSISLVRLLGQFMIIGLGTKALAANTMATMIESISFMPGWGFALAASALVGLKVGEGDHEGARAYAYTSVIMGSAVMGVISLLFLVFPQQLISMFVTGGEEDVVMLGALCLAIGAFEQPTMGASMISAGVLRGMGDTKTPFKVSFLTSWFIRMPLTIILIFFLKTPVWMVWVITAVYWLADSILLLKSMDSKLKALGHI</sequence>
<evidence type="ECO:0000256" key="11">
    <source>
        <dbReference type="ARBA" id="ARBA00031636"/>
    </source>
</evidence>
<keyword evidence="7 12" id="KW-0812">Transmembrane</keyword>
<evidence type="ECO:0000256" key="12">
    <source>
        <dbReference type="SAM" id="Phobius"/>
    </source>
</evidence>
<evidence type="ECO:0000256" key="8">
    <source>
        <dbReference type="ARBA" id="ARBA00022989"/>
    </source>
</evidence>
<keyword evidence="14" id="KW-1185">Reference proteome</keyword>
<name>A0ABS4FZZ3_9CLOT</name>
<feature type="transmembrane region" description="Helical" evidence="12">
    <location>
        <begin position="314"/>
        <end position="336"/>
    </location>
</feature>
<evidence type="ECO:0000256" key="2">
    <source>
        <dbReference type="ARBA" id="ARBA00004651"/>
    </source>
</evidence>
<keyword evidence="10 12" id="KW-0472">Membrane</keyword>
<dbReference type="EMBL" id="JAGGKC010000001">
    <property type="protein sequence ID" value="MBP1917811.1"/>
    <property type="molecule type" value="Genomic_DNA"/>
</dbReference>
<feature type="transmembrane region" description="Helical" evidence="12">
    <location>
        <begin position="195"/>
        <end position="216"/>
    </location>
</feature>
<dbReference type="InterPro" id="IPR002528">
    <property type="entry name" value="MATE_fam"/>
</dbReference>
<feature type="transmembrane region" description="Helical" evidence="12">
    <location>
        <begin position="418"/>
        <end position="436"/>
    </location>
</feature>
<dbReference type="InterPro" id="IPR050222">
    <property type="entry name" value="MATE_MdtK"/>
</dbReference>
<comment type="caution">
    <text evidence="13">The sequence shown here is derived from an EMBL/GenBank/DDBJ whole genome shotgun (WGS) entry which is preliminary data.</text>
</comment>
<evidence type="ECO:0000256" key="3">
    <source>
        <dbReference type="ARBA" id="ARBA00020268"/>
    </source>
</evidence>
<dbReference type="InterPro" id="IPR048279">
    <property type="entry name" value="MdtK-like"/>
</dbReference>
<accession>A0ABS4FZZ3</accession>
<comment type="function">
    <text evidence="1">Multidrug efflux pump.</text>
</comment>
<gene>
    <name evidence="13" type="ORF">J2Z34_000274</name>
</gene>
<dbReference type="PANTHER" id="PTHR43298:SF4">
    <property type="entry name" value="DRUG_SODIUM ANTIPORTER"/>
    <property type="match status" value="1"/>
</dbReference>
<dbReference type="NCBIfam" id="TIGR00797">
    <property type="entry name" value="matE"/>
    <property type="match status" value="1"/>
</dbReference>
<evidence type="ECO:0000256" key="4">
    <source>
        <dbReference type="ARBA" id="ARBA00022448"/>
    </source>
</evidence>
<feature type="transmembrane region" description="Helical" evidence="12">
    <location>
        <begin position="162"/>
        <end position="183"/>
    </location>
</feature>
<dbReference type="PIRSF" id="PIRSF006603">
    <property type="entry name" value="DinF"/>
    <property type="match status" value="1"/>
</dbReference>
<keyword evidence="5" id="KW-0050">Antiport</keyword>
<evidence type="ECO:0000313" key="13">
    <source>
        <dbReference type="EMBL" id="MBP1917811.1"/>
    </source>
</evidence>
<feature type="transmembrane region" description="Helical" evidence="12">
    <location>
        <begin position="393"/>
        <end position="412"/>
    </location>
</feature>
<reference evidence="13 14" key="1">
    <citation type="submission" date="2021-03" db="EMBL/GenBank/DDBJ databases">
        <title>Genomic Encyclopedia of Type Strains, Phase IV (KMG-IV): sequencing the most valuable type-strain genomes for metagenomic binning, comparative biology and taxonomic classification.</title>
        <authorList>
            <person name="Goeker M."/>
        </authorList>
    </citation>
    <scope>NUCLEOTIDE SEQUENCE [LARGE SCALE GENOMIC DNA]</scope>
    <source>
        <strain evidence="13 14">DSM 6139</strain>
    </source>
</reference>
<proteinExistence type="predicted"/>
<evidence type="ECO:0000256" key="10">
    <source>
        <dbReference type="ARBA" id="ARBA00023136"/>
    </source>
</evidence>
<evidence type="ECO:0000256" key="1">
    <source>
        <dbReference type="ARBA" id="ARBA00003408"/>
    </source>
</evidence>
<keyword evidence="9" id="KW-0406">Ion transport</keyword>
<dbReference type="Pfam" id="PF01554">
    <property type="entry name" value="MatE"/>
    <property type="match status" value="2"/>
</dbReference>